<keyword evidence="4 7" id="KW-0479">Metal-binding</keyword>
<reference evidence="10" key="1">
    <citation type="journal article" date="2014" name="Genome Biol. Evol.">
        <title>Pangenome evidence for extensive interdomain horizontal transfer affecting lineage core and shell genes in uncultured planktonic thaumarchaeota and euryarchaeota.</title>
        <authorList>
            <person name="Deschamps P."/>
            <person name="Zivanovic Y."/>
            <person name="Moreira D."/>
            <person name="Rodriguez-Valera F."/>
            <person name="Lopez-Garcia P."/>
        </authorList>
    </citation>
    <scope>NUCLEOTIDE SEQUENCE</scope>
</reference>
<evidence type="ECO:0000259" key="9">
    <source>
        <dbReference type="Pfam" id="PF02748"/>
    </source>
</evidence>
<sequence length="155" mass="17260">MSEMRRVTAICNGTVIDHVPGGQALRVLRMLRITGSQSNPVSLVMNVPSSRYDSKDIIKVEDRELTQDELDRLALIAPAATVSIIRNFTVAEKRVVELGDEMVNVARCTFSNCISHGDREPLPHRLKVLAAEPLELRCHYCGHTQDIEGLVENLL</sequence>
<evidence type="ECO:0000256" key="1">
    <source>
        <dbReference type="ARBA" id="ARBA00002565"/>
    </source>
</evidence>
<dbReference type="Pfam" id="PF01948">
    <property type="entry name" value="PyrI"/>
    <property type="match status" value="1"/>
</dbReference>
<dbReference type="Gene3D" id="2.30.30.20">
    <property type="entry name" value="Aspartate carbamoyltransferase regulatory subunit, C-terminal domain"/>
    <property type="match status" value="1"/>
</dbReference>
<dbReference type="Pfam" id="PF02748">
    <property type="entry name" value="PyrI_C"/>
    <property type="match status" value="1"/>
</dbReference>
<dbReference type="GO" id="GO:0046872">
    <property type="term" value="F:metal ion binding"/>
    <property type="evidence" value="ECO:0007669"/>
    <property type="project" value="UniProtKB-KW"/>
</dbReference>
<keyword evidence="10" id="KW-0808">Transferase</keyword>
<evidence type="ECO:0000313" key="10">
    <source>
        <dbReference type="EMBL" id="AIE98815.1"/>
    </source>
</evidence>
<dbReference type="AlphaFoldDB" id="A0A075G438"/>
<dbReference type="GO" id="GO:0006221">
    <property type="term" value="P:pyrimidine nucleotide biosynthetic process"/>
    <property type="evidence" value="ECO:0007669"/>
    <property type="project" value="UniProtKB-UniRule"/>
</dbReference>
<evidence type="ECO:0000256" key="4">
    <source>
        <dbReference type="ARBA" id="ARBA00022723"/>
    </source>
</evidence>
<dbReference type="GO" id="GO:0016740">
    <property type="term" value="F:transferase activity"/>
    <property type="evidence" value="ECO:0007669"/>
    <property type="project" value="UniProtKB-KW"/>
</dbReference>
<feature type="binding site" evidence="7">
    <location>
        <position position="113"/>
    </location>
    <ligand>
        <name>Zn(2+)</name>
        <dbReference type="ChEBI" id="CHEBI:29105"/>
    </ligand>
</feature>
<dbReference type="PANTHER" id="PTHR35805">
    <property type="entry name" value="ASPARTATE CARBAMOYLTRANSFERASE REGULATORY CHAIN"/>
    <property type="match status" value="1"/>
</dbReference>
<evidence type="ECO:0000256" key="5">
    <source>
        <dbReference type="ARBA" id="ARBA00022833"/>
    </source>
</evidence>
<comment type="subunit">
    <text evidence="7">Contains catalytic and regulatory chains.</text>
</comment>
<dbReference type="InterPro" id="IPR002801">
    <property type="entry name" value="Asp_carbamoylTrfase_reg"/>
</dbReference>
<dbReference type="GO" id="GO:0009347">
    <property type="term" value="C:aspartate carbamoyltransferase complex"/>
    <property type="evidence" value="ECO:0007669"/>
    <property type="project" value="InterPro"/>
</dbReference>
<keyword evidence="6 7" id="KW-0665">Pyrimidine biosynthesis</keyword>
<dbReference type="InterPro" id="IPR020545">
    <property type="entry name" value="Asp_carbamoyltransf_reg_N"/>
</dbReference>
<proteinExistence type="inferred from homology"/>
<comment type="similarity">
    <text evidence="2 7">Belongs to the PyrI family.</text>
</comment>
<dbReference type="SUPFAM" id="SSF54893">
    <property type="entry name" value="Aspartate carbamoyltransferase, Regulatory-chain, N-terminal domain"/>
    <property type="match status" value="1"/>
</dbReference>
<dbReference type="InterPro" id="IPR036792">
    <property type="entry name" value="Asp_carbatrfase_reg_C_sf"/>
</dbReference>
<dbReference type="HAMAP" id="MF_00002">
    <property type="entry name" value="Asp_carb_tr_reg"/>
    <property type="match status" value="1"/>
</dbReference>
<evidence type="ECO:0000256" key="3">
    <source>
        <dbReference type="ARBA" id="ARBA00021764"/>
    </source>
</evidence>
<protein>
    <recommendedName>
        <fullName evidence="3 7">Aspartate carbamoyltransferase regulatory chain</fullName>
    </recommendedName>
</protein>
<dbReference type="NCBIfam" id="TIGR00240">
    <property type="entry name" value="ATCase_reg"/>
    <property type="match status" value="1"/>
</dbReference>
<dbReference type="InterPro" id="IPR036793">
    <property type="entry name" value="Asp_carbatrfase_reg_N_sf"/>
</dbReference>
<name>A0A075G438_9EURY</name>
<gene>
    <name evidence="7 10" type="primary">pyrI</name>
</gene>
<feature type="binding site" evidence="7">
    <location>
        <position position="138"/>
    </location>
    <ligand>
        <name>Zn(2+)</name>
        <dbReference type="ChEBI" id="CHEBI:29105"/>
    </ligand>
</feature>
<dbReference type="EMBL" id="KF900545">
    <property type="protein sequence ID" value="AIE98815.1"/>
    <property type="molecule type" value="Genomic_DNA"/>
</dbReference>
<evidence type="ECO:0000256" key="7">
    <source>
        <dbReference type="HAMAP-Rule" id="MF_00002"/>
    </source>
</evidence>
<evidence type="ECO:0000259" key="8">
    <source>
        <dbReference type="Pfam" id="PF01948"/>
    </source>
</evidence>
<evidence type="ECO:0000256" key="2">
    <source>
        <dbReference type="ARBA" id="ARBA00010498"/>
    </source>
</evidence>
<dbReference type="PANTHER" id="PTHR35805:SF1">
    <property type="entry name" value="ASPARTATE CARBAMOYLTRANSFERASE REGULATORY CHAIN"/>
    <property type="match status" value="1"/>
</dbReference>
<dbReference type="SUPFAM" id="SSF57825">
    <property type="entry name" value="Aspartate carbamoyltransferase, Regulatory-chain, C-terminal domain"/>
    <property type="match status" value="1"/>
</dbReference>
<comment type="function">
    <text evidence="1 7">Involved in allosteric regulation of aspartate carbamoyltransferase.</text>
</comment>
<feature type="binding site" evidence="7">
    <location>
        <position position="141"/>
    </location>
    <ligand>
        <name>Zn(2+)</name>
        <dbReference type="ChEBI" id="CHEBI:29105"/>
    </ligand>
</feature>
<comment type="cofactor">
    <cofactor evidence="7">
        <name>Zn(2+)</name>
        <dbReference type="ChEBI" id="CHEBI:29105"/>
    </cofactor>
    <text evidence="7">Binds 1 zinc ion per subunit.</text>
</comment>
<feature type="domain" description="Aspartate carbamoyltransferase regulatory subunit C-terminal" evidence="9">
    <location>
        <begin position="103"/>
        <end position="146"/>
    </location>
</feature>
<dbReference type="Gene3D" id="3.30.70.140">
    <property type="entry name" value="Aspartate carbamoyltransferase regulatory subunit, N-terminal domain"/>
    <property type="match status" value="1"/>
</dbReference>
<organism evidence="10">
    <name type="scientific">uncultured marine group II/III euryarchaeote KM3_100_D04</name>
    <dbReference type="NCBI Taxonomy" id="1457841"/>
    <lineage>
        <taxon>Archaea</taxon>
        <taxon>Methanobacteriati</taxon>
        <taxon>Methanobacteriota</taxon>
        <taxon>environmental samples</taxon>
    </lineage>
</organism>
<feature type="domain" description="Aspartate carbamoyltransferase regulatory subunit N-terminal" evidence="8">
    <location>
        <begin position="6"/>
        <end position="96"/>
    </location>
</feature>
<dbReference type="InterPro" id="IPR020542">
    <property type="entry name" value="Asp_carbamoyltrfase_reg_C"/>
</dbReference>
<dbReference type="GO" id="GO:0006207">
    <property type="term" value="P:'de novo' pyrimidine nucleobase biosynthetic process"/>
    <property type="evidence" value="ECO:0007669"/>
    <property type="project" value="InterPro"/>
</dbReference>
<feature type="binding site" evidence="7">
    <location>
        <position position="108"/>
    </location>
    <ligand>
        <name>Zn(2+)</name>
        <dbReference type="ChEBI" id="CHEBI:29105"/>
    </ligand>
</feature>
<keyword evidence="5 7" id="KW-0862">Zinc</keyword>
<accession>A0A075G438</accession>
<evidence type="ECO:0000256" key="6">
    <source>
        <dbReference type="ARBA" id="ARBA00022975"/>
    </source>
</evidence>